<evidence type="ECO:0000256" key="1">
    <source>
        <dbReference type="SAM" id="SignalP"/>
    </source>
</evidence>
<feature type="domain" description="DUF7580" evidence="2">
    <location>
        <begin position="189"/>
        <end position="424"/>
    </location>
</feature>
<dbReference type="OrthoDB" id="3565018at2759"/>
<dbReference type="EMBL" id="JAGMUV010000028">
    <property type="protein sequence ID" value="KAH7117374.1"/>
    <property type="molecule type" value="Genomic_DNA"/>
</dbReference>
<feature type="signal peptide" evidence="1">
    <location>
        <begin position="1"/>
        <end position="24"/>
    </location>
</feature>
<proteinExistence type="predicted"/>
<dbReference type="PANTHER" id="PTHR35186:SF4">
    <property type="entry name" value="PRION-INHIBITION AND PROPAGATION HELO DOMAIN-CONTAINING PROTEIN"/>
    <property type="match status" value="1"/>
</dbReference>
<dbReference type="InterPro" id="IPR056002">
    <property type="entry name" value="DUF7580"/>
</dbReference>
<reference evidence="3" key="1">
    <citation type="journal article" date="2021" name="Nat. Commun.">
        <title>Genetic determinants of endophytism in the Arabidopsis root mycobiome.</title>
        <authorList>
            <person name="Mesny F."/>
            <person name="Miyauchi S."/>
            <person name="Thiergart T."/>
            <person name="Pickel B."/>
            <person name="Atanasova L."/>
            <person name="Karlsson M."/>
            <person name="Huettel B."/>
            <person name="Barry K.W."/>
            <person name="Haridas S."/>
            <person name="Chen C."/>
            <person name="Bauer D."/>
            <person name="Andreopoulos W."/>
            <person name="Pangilinan J."/>
            <person name="LaButti K."/>
            <person name="Riley R."/>
            <person name="Lipzen A."/>
            <person name="Clum A."/>
            <person name="Drula E."/>
            <person name="Henrissat B."/>
            <person name="Kohler A."/>
            <person name="Grigoriev I.V."/>
            <person name="Martin F.M."/>
            <person name="Hacquard S."/>
        </authorList>
    </citation>
    <scope>NUCLEOTIDE SEQUENCE</scope>
    <source>
        <strain evidence="3">MPI-CAGE-AT-0147</strain>
    </source>
</reference>
<keyword evidence="4" id="KW-1185">Reference proteome</keyword>
<sequence>MVTGVECAGLALAVLPLFIEVAKAYSDGVETTFNVIIRSRWEKRLENFYLDFYLQLFYVEEIMQRIREAVRAGSPTTQNLPMSTRLVTDWYCNPNFEGVLKGYFQSDERFRIFTMVCKKILMLLHQLVNDGTNRICQKDQKSQAMFEKLRKLAISRELGATKSSFAERFAFFRHETKRTECLERLENLRNRSNLDALDRLCDAFATDLQGLSVAFILETPQGQELMKRLQHKPRRLRFLESSAPISLRELLEGPTKLDPIEKRTLALIFAESLLLYHDSNWLHDGWAKDGICFFFKAEDEPDLKNPFLSARLDVPGAGHSLAGNFGHHRNPSILALGVLLIEIFNERAIEKWKRAEERSNPTAATVLVVADRVVKKMDESGSTNAIRACLDLDWIPVDRTAGLEDPETRTGLLENVIWPIKEEMHSLATNRLF</sequence>
<protein>
    <recommendedName>
        <fullName evidence="2">DUF7580 domain-containing protein</fullName>
    </recommendedName>
</protein>
<evidence type="ECO:0000313" key="3">
    <source>
        <dbReference type="EMBL" id="KAH7117374.1"/>
    </source>
</evidence>
<name>A0A9P9DEB3_9HYPO</name>
<feature type="chain" id="PRO_5040190412" description="DUF7580 domain-containing protein" evidence="1">
    <location>
        <begin position="25"/>
        <end position="433"/>
    </location>
</feature>
<dbReference type="Proteomes" id="UP000738349">
    <property type="component" value="Unassembled WGS sequence"/>
</dbReference>
<evidence type="ECO:0000313" key="4">
    <source>
        <dbReference type="Proteomes" id="UP000738349"/>
    </source>
</evidence>
<dbReference type="AlphaFoldDB" id="A0A9P9DEB3"/>
<comment type="caution">
    <text evidence="3">The sequence shown here is derived from an EMBL/GenBank/DDBJ whole genome shotgun (WGS) entry which is preliminary data.</text>
</comment>
<keyword evidence="1" id="KW-0732">Signal</keyword>
<evidence type="ECO:0000259" key="2">
    <source>
        <dbReference type="Pfam" id="PF24476"/>
    </source>
</evidence>
<dbReference type="Pfam" id="PF24476">
    <property type="entry name" value="DUF7580"/>
    <property type="match status" value="1"/>
</dbReference>
<gene>
    <name evidence="3" type="ORF">EDB81DRAFT_916119</name>
</gene>
<dbReference type="PANTHER" id="PTHR35186">
    <property type="entry name" value="ANK_REP_REGION DOMAIN-CONTAINING PROTEIN"/>
    <property type="match status" value="1"/>
</dbReference>
<organism evidence="3 4">
    <name type="scientific">Dactylonectria macrodidyma</name>
    <dbReference type="NCBI Taxonomy" id="307937"/>
    <lineage>
        <taxon>Eukaryota</taxon>
        <taxon>Fungi</taxon>
        <taxon>Dikarya</taxon>
        <taxon>Ascomycota</taxon>
        <taxon>Pezizomycotina</taxon>
        <taxon>Sordariomycetes</taxon>
        <taxon>Hypocreomycetidae</taxon>
        <taxon>Hypocreales</taxon>
        <taxon>Nectriaceae</taxon>
        <taxon>Dactylonectria</taxon>
    </lineage>
</organism>
<accession>A0A9P9DEB3</accession>